<dbReference type="PANTHER" id="PTHR24421">
    <property type="entry name" value="NITRATE/NITRITE SENSOR PROTEIN NARX-RELATED"/>
    <property type="match status" value="1"/>
</dbReference>
<evidence type="ECO:0000259" key="10">
    <source>
        <dbReference type="PROSITE" id="PS50109"/>
    </source>
</evidence>
<feature type="transmembrane region" description="Helical" evidence="9">
    <location>
        <begin position="131"/>
        <end position="150"/>
    </location>
</feature>
<feature type="transmembrane region" description="Helical" evidence="9">
    <location>
        <begin position="12"/>
        <end position="31"/>
    </location>
</feature>
<dbReference type="PROSITE" id="PS50109">
    <property type="entry name" value="HIS_KIN"/>
    <property type="match status" value="1"/>
</dbReference>
<keyword evidence="9" id="KW-0812">Transmembrane</keyword>
<dbReference type="SMART" id="SM00387">
    <property type="entry name" value="HATPase_c"/>
    <property type="match status" value="1"/>
</dbReference>
<dbReference type="CDD" id="cd16917">
    <property type="entry name" value="HATPase_UhpB-NarQ-NarX-like"/>
    <property type="match status" value="1"/>
</dbReference>
<dbReference type="GO" id="GO:0046983">
    <property type="term" value="F:protein dimerization activity"/>
    <property type="evidence" value="ECO:0007669"/>
    <property type="project" value="InterPro"/>
</dbReference>
<feature type="coiled-coil region" evidence="8">
    <location>
        <begin position="214"/>
        <end position="241"/>
    </location>
</feature>
<dbReference type="PANTHER" id="PTHR24421:SF63">
    <property type="entry name" value="SENSOR HISTIDINE KINASE DESK"/>
    <property type="match status" value="1"/>
</dbReference>
<evidence type="ECO:0000256" key="4">
    <source>
        <dbReference type="ARBA" id="ARBA00022741"/>
    </source>
</evidence>
<evidence type="ECO:0000256" key="7">
    <source>
        <dbReference type="ARBA" id="ARBA00023012"/>
    </source>
</evidence>
<dbReference type="InterPro" id="IPR056374">
    <property type="entry name" value="DesK/YvfT_N"/>
</dbReference>
<evidence type="ECO:0000256" key="1">
    <source>
        <dbReference type="ARBA" id="ARBA00000085"/>
    </source>
</evidence>
<feature type="transmembrane region" description="Helical" evidence="9">
    <location>
        <begin position="106"/>
        <end position="125"/>
    </location>
</feature>
<keyword evidence="9" id="KW-1133">Transmembrane helix</keyword>
<name>A0A1Q2KV94_9BACL</name>
<feature type="domain" description="Histidine kinase" evidence="10">
    <location>
        <begin position="187"/>
        <end position="370"/>
    </location>
</feature>
<dbReference type="Gene3D" id="1.20.5.1930">
    <property type="match status" value="1"/>
</dbReference>
<evidence type="ECO:0000256" key="8">
    <source>
        <dbReference type="SAM" id="Coils"/>
    </source>
</evidence>
<evidence type="ECO:0000313" key="11">
    <source>
        <dbReference type="EMBL" id="AQQ52046.1"/>
    </source>
</evidence>
<dbReference type="RefSeq" id="WP_077587917.1">
    <property type="nucleotide sequence ID" value="NZ_CP019640.1"/>
</dbReference>
<sequence length="379" mass="42887">MQSWYHIFPKNPWLSIYAWIAFCILPFFFIFRKVSALEIVYGISMLILFFIAYWLSFDRRGGWRVYFWVSVEMVINIGMTLVFGYVYFSLFLAFVIGSIRSNTGFFIMYGIHVGTTIAAIIFGFFLHYELFISQLPFLLVSVIGVILVPFNSYTRQKRQKLEGQLEDANKRISELIIMEERQRIARDLHDTLGQKLSLIGLKSDLAGKLVDRNAESAKKELKDIQQTARTALKEVRELVSEMRGTKLPEELARVQQLLEAAGINFLFKGDLKSVRIPLLVENVLSMCLKEAVTNVVKHSGAETCIVFIRQTKKELLLTVQDDGTGIPESTLSSTGNGLAGMRERLEFINGSMEMESINGTVVKIRVPSVILHSAGEGSA</sequence>
<keyword evidence="3" id="KW-0808">Transferase</keyword>
<dbReference type="KEGG" id="pmar:B0X71_02190"/>
<dbReference type="Proteomes" id="UP000188184">
    <property type="component" value="Chromosome"/>
</dbReference>
<organism evidence="11 12">
    <name type="scientific">Planococcus lenghuensis</name>
    <dbReference type="NCBI Taxonomy" id="2213202"/>
    <lineage>
        <taxon>Bacteria</taxon>
        <taxon>Bacillati</taxon>
        <taxon>Bacillota</taxon>
        <taxon>Bacilli</taxon>
        <taxon>Bacillales</taxon>
        <taxon>Caryophanaceae</taxon>
        <taxon>Planococcus</taxon>
    </lineage>
</organism>
<dbReference type="Pfam" id="PF02518">
    <property type="entry name" value="HATPase_c"/>
    <property type="match status" value="1"/>
</dbReference>
<feature type="coiled-coil region" evidence="8">
    <location>
        <begin position="151"/>
        <end position="178"/>
    </location>
</feature>
<accession>A0A1Q2KV94</accession>
<evidence type="ECO:0000256" key="6">
    <source>
        <dbReference type="ARBA" id="ARBA00022840"/>
    </source>
</evidence>
<evidence type="ECO:0000313" key="12">
    <source>
        <dbReference type="Proteomes" id="UP000188184"/>
    </source>
</evidence>
<dbReference type="SUPFAM" id="SSF55874">
    <property type="entry name" value="ATPase domain of HSP90 chaperone/DNA topoisomerase II/histidine kinase"/>
    <property type="match status" value="1"/>
</dbReference>
<keyword evidence="7" id="KW-0902">Two-component regulatory system</keyword>
<reference evidence="11 12" key="1">
    <citation type="submission" date="2017-02" db="EMBL/GenBank/DDBJ databases">
        <title>The complete genomic sequence of a novel cold adapted crude oil-degrading bacterium Planococcus qaidamina Y42.</title>
        <authorList>
            <person name="Yang R."/>
        </authorList>
    </citation>
    <scope>NUCLEOTIDE SEQUENCE [LARGE SCALE GENOMIC DNA]</scope>
    <source>
        <strain evidence="11 12">Y42</strain>
    </source>
</reference>
<evidence type="ECO:0000256" key="5">
    <source>
        <dbReference type="ARBA" id="ARBA00022777"/>
    </source>
</evidence>
<keyword evidence="5 11" id="KW-0418">Kinase</keyword>
<evidence type="ECO:0000256" key="2">
    <source>
        <dbReference type="ARBA" id="ARBA00012438"/>
    </source>
</evidence>
<keyword evidence="12" id="KW-1185">Reference proteome</keyword>
<dbReference type="InterPro" id="IPR005467">
    <property type="entry name" value="His_kinase_dom"/>
</dbReference>
<keyword evidence="8" id="KW-0175">Coiled coil</keyword>
<dbReference type="GO" id="GO:0000155">
    <property type="term" value="F:phosphorelay sensor kinase activity"/>
    <property type="evidence" value="ECO:0007669"/>
    <property type="project" value="InterPro"/>
</dbReference>
<dbReference type="Pfam" id="PF23540">
    <property type="entry name" value="DesK_N"/>
    <property type="match status" value="1"/>
</dbReference>
<dbReference type="EC" id="2.7.13.3" evidence="2"/>
<dbReference type="InterPro" id="IPR003594">
    <property type="entry name" value="HATPase_dom"/>
</dbReference>
<dbReference type="AlphaFoldDB" id="A0A1Q2KV94"/>
<dbReference type="OrthoDB" id="9797605at2"/>
<gene>
    <name evidence="11" type="ORF">B0X71_02190</name>
</gene>
<dbReference type="InterPro" id="IPR036890">
    <property type="entry name" value="HATPase_C_sf"/>
</dbReference>
<dbReference type="Pfam" id="PF07730">
    <property type="entry name" value="HisKA_3"/>
    <property type="match status" value="1"/>
</dbReference>
<comment type="catalytic activity">
    <reaction evidence="1">
        <text>ATP + protein L-histidine = ADP + protein N-phospho-L-histidine.</text>
        <dbReference type="EC" id="2.7.13.3"/>
    </reaction>
</comment>
<dbReference type="EMBL" id="CP019640">
    <property type="protein sequence ID" value="AQQ52046.1"/>
    <property type="molecule type" value="Genomic_DNA"/>
</dbReference>
<dbReference type="InterPro" id="IPR050482">
    <property type="entry name" value="Sensor_HK_TwoCompSys"/>
</dbReference>
<keyword evidence="6" id="KW-0067">ATP-binding</keyword>
<evidence type="ECO:0000256" key="9">
    <source>
        <dbReference type="SAM" id="Phobius"/>
    </source>
</evidence>
<dbReference type="GO" id="GO:0016020">
    <property type="term" value="C:membrane"/>
    <property type="evidence" value="ECO:0007669"/>
    <property type="project" value="InterPro"/>
</dbReference>
<evidence type="ECO:0000256" key="3">
    <source>
        <dbReference type="ARBA" id="ARBA00022679"/>
    </source>
</evidence>
<keyword evidence="9" id="KW-0472">Membrane</keyword>
<feature type="transmembrane region" description="Helical" evidence="9">
    <location>
        <begin position="38"/>
        <end position="57"/>
    </location>
</feature>
<proteinExistence type="predicted"/>
<protein>
    <recommendedName>
        <fullName evidence="2">histidine kinase</fullName>
        <ecNumber evidence="2">2.7.13.3</ecNumber>
    </recommendedName>
</protein>
<dbReference type="Gene3D" id="3.30.565.10">
    <property type="entry name" value="Histidine kinase-like ATPase, C-terminal domain"/>
    <property type="match status" value="1"/>
</dbReference>
<feature type="transmembrane region" description="Helical" evidence="9">
    <location>
        <begin position="77"/>
        <end position="99"/>
    </location>
</feature>
<dbReference type="InterPro" id="IPR011712">
    <property type="entry name" value="Sig_transdc_His_kin_sub3_dim/P"/>
</dbReference>
<keyword evidence="4" id="KW-0547">Nucleotide-binding</keyword>
<dbReference type="GO" id="GO:0005524">
    <property type="term" value="F:ATP binding"/>
    <property type="evidence" value="ECO:0007669"/>
    <property type="project" value="UniProtKB-KW"/>
</dbReference>